<feature type="non-terminal residue" evidence="1">
    <location>
        <position position="80"/>
    </location>
</feature>
<reference evidence="2 3" key="2">
    <citation type="submission" date="2018-12" db="EMBL/GenBank/DDBJ databases">
        <title>The genome sequences of strain 502.</title>
        <authorList>
            <person name="Gao J."/>
            <person name="Sun J."/>
        </authorList>
    </citation>
    <scope>NUCLEOTIDE SEQUENCE [LARGE SCALE GENOMIC DNA]</scope>
    <source>
        <strain evidence="2 3">502</strain>
    </source>
</reference>
<dbReference type="EMBL" id="RQXU01000027">
    <property type="protein sequence ID" value="RRH81896.1"/>
    <property type="molecule type" value="Genomic_DNA"/>
</dbReference>
<keyword evidence="3" id="KW-1185">Reference proteome</keyword>
<evidence type="ECO:0000313" key="4">
    <source>
        <dbReference type="Proteomes" id="UP000271590"/>
    </source>
</evidence>
<evidence type="ECO:0000313" key="3">
    <source>
        <dbReference type="Proteomes" id="UP000271137"/>
    </source>
</evidence>
<dbReference type="AlphaFoldDB" id="A0A3P3E789"/>
<evidence type="ECO:0000313" key="2">
    <source>
        <dbReference type="EMBL" id="RSZ29870.1"/>
    </source>
</evidence>
<dbReference type="EMBL" id="RXFQ01000022">
    <property type="protein sequence ID" value="RSZ29870.1"/>
    <property type="molecule type" value="Genomic_DNA"/>
</dbReference>
<dbReference type="Proteomes" id="UP000271137">
    <property type="component" value="Unassembled WGS sequence"/>
</dbReference>
<sequence>MSRYLCELKNLLTDLKDRYGEGDDSVQQVKRELDAVEARESGHQGLFAHGRDRLLRRSGRHSWEGYSSLLHSTQRPPPLG</sequence>
<dbReference type="Proteomes" id="UP000271590">
    <property type="component" value="Unassembled WGS sequence"/>
</dbReference>
<accession>A0A3P3E789</accession>
<organism evidence="1 4">
    <name type="scientific">Variovorax beijingensis</name>
    <dbReference type="NCBI Taxonomy" id="2496117"/>
    <lineage>
        <taxon>Bacteria</taxon>
        <taxon>Pseudomonadati</taxon>
        <taxon>Pseudomonadota</taxon>
        <taxon>Betaproteobacteria</taxon>
        <taxon>Burkholderiales</taxon>
        <taxon>Comamonadaceae</taxon>
        <taxon>Variovorax</taxon>
    </lineage>
</organism>
<name>A0A3P3E789_9BURK</name>
<comment type="caution">
    <text evidence="1">The sequence shown here is derived from an EMBL/GenBank/DDBJ whole genome shotgun (WGS) entry which is preliminary data.</text>
</comment>
<dbReference type="RefSeq" id="WP_125966687.1">
    <property type="nucleotide sequence ID" value="NZ_CBFHCE010000101.1"/>
</dbReference>
<gene>
    <name evidence="1" type="ORF">EH244_27785</name>
    <name evidence="2" type="ORF">EJO66_27745</name>
</gene>
<evidence type="ECO:0000313" key="1">
    <source>
        <dbReference type="EMBL" id="RRH81896.1"/>
    </source>
</evidence>
<proteinExistence type="predicted"/>
<reference evidence="1 4" key="1">
    <citation type="submission" date="2018-11" db="EMBL/GenBank/DDBJ databases">
        <title>The genome of Variovorax sp T529.</title>
        <authorList>
            <person name="Gao J."/>
        </authorList>
    </citation>
    <scope>NUCLEOTIDE SEQUENCE [LARGE SCALE GENOMIC DNA]</scope>
    <source>
        <strain evidence="1 4">T529</strain>
    </source>
</reference>
<protein>
    <submittedName>
        <fullName evidence="1">Uncharacterized protein</fullName>
    </submittedName>
</protein>